<dbReference type="RefSeq" id="WP_381436180.1">
    <property type="nucleotide sequence ID" value="NZ_JBHSNO010000007.1"/>
</dbReference>
<protein>
    <submittedName>
        <fullName evidence="4">Helix-turn-helix domain-containing protein</fullName>
    </submittedName>
</protein>
<dbReference type="InterPro" id="IPR042070">
    <property type="entry name" value="PucR_C-HTH_sf"/>
</dbReference>
<accession>A0ABW0TMY4</accession>
<evidence type="ECO:0000313" key="5">
    <source>
        <dbReference type="Proteomes" id="UP001596109"/>
    </source>
</evidence>
<comment type="similarity">
    <text evidence="1">Belongs to the CdaR family.</text>
</comment>
<sequence length="605" mass="69183">MTEFESTHSLLQDHMNENELTILVDSIRSITSSLDLDEVLKKIMRNALKVIPATDAGYLLLYDEASDRLLVKAPIGFTDNIYNFKVKKGESITGKVFEDGIGRFFNSHEELMSTMDDFHISKANLQTLTTSITSTTGPETLICVPISLEGKRIGVMTTHQLKRKKVLDEHDLLLLQVFAEQAAIAIQNAQYYAEAQRRIGEITQLSTQLEERNSQLQKRHEVQETLTAISLENRGIEAMIHAFNQMIDCPVTFFSNIEEKFYSNSLYESFNSNPLELKTIFASSRKPTHREIGLPAKTVYLYPIYNGIVFLGCFILHVKESISESDHIALEQGCSILTLELIKNQTVTEFFYKKTHEQFLALLDAPNNEHLEVLAKENGLDVSSHWFLTIFEIPNYTDLQILAIKIHHLVLKLKKELPMTASMIYGFQNRVILLAPLDKPDHFQTIRQKFQSIKNDWDANGNPAFRAGISATYKGLQSIQKLHEEATKTLAYLASRNRSDIIRYEDIGLNRLFLNQPPDEIEQFINEVFAPLSAANESKTELEETLLTYFDTNRSATKTAKKLHIHINTLYQRLRKIEHVLQLDLNNNEDSLKIQLACHLRSTYL</sequence>
<evidence type="ECO:0000259" key="3">
    <source>
        <dbReference type="SMART" id="SM00065"/>
    </source>
</evidence>
<dbReference type="InterPro" id="IPR003018">
    <property type="entry name" value="GAF"/>
</dbReference>
<dbReference type="InterPro" id="IPR025736">
    <property type="entry name" value="PucR_C-HTH_dom"/>
</dbReference>
<dbReference type="Proteomes" id="UP001596109">
    <property type="component" value="Unassembled WGS sequence"/>
</dbReference>
<dbReference type="InterPro" id="IPR041522">
    <property type="entry name" value="CdaR_GGDEF"/>
</dbReference>
<dbReference type="Pfam" id="PF17853">
    <property type="entry name" value="GGDEF_2"/>
    <property type="match status" value="1"/>
</dbReference>
<dbReference type="SUPFAM" id="SSF55781">
    <property type="entry name" value="GAF domain-like"/>
    <property type="match status" value="1"/>
</dbReference>
<dbReference type="Pfam" id="PF13185">
    <property type="entry name" value="GAF_2"/>
    <property type="match status" value="1"/>
</dbReference>
<evidence type="ECO:0000256" key="1">
    <source>
        <dbReference type="ARBA" id="ARBA00006754"/>
    </source>
</evidence>
<feature type="domain" description="GAF" evidence="3">
    <location>
        <begin position="35"/>
        <end position="196"/>
    </location>
</feature>
<reference evidence="5" key="1">
    <citation type="journal article" date="2019" name="Int. J. Syst. Evol. Microbiol.">
        <title>The Global Catalogue of Microorganisms (GCM) 10K type strain sequencing project: providing services to taxonomists for standard genome sequencing and annotation.</title>
        <authorList>
            <consortium name="The Broad Institute Genomics Platform"/>
            <consortium name="The Broad Institute Genome Sequencing Center for Infectious Disease"/>
            <person name="Wu L."/>
            <person name="Ma J."/>
        </authorList>
    </citation>
    <scope>NUCLEOTIDE SEQUENCE [LARGE SCALE GENOMIC DNA]</scope>
    <source>
        <strain evidence="5">CGMCC 4.1434</strain>
    </source>
</reference>
<feature type="coiled-coil region" evidence="2">
    <location>
        <begin position="192"/>
        <end position="219"/>
    </location>
</feature>
<organism evidence="4 5">
    <name type="scientific">Sporosarcina soli</name>
    <dbReference type="NCBI Taxonomy" id="334736"/>
    <lineage>
        <taxon>Bacteria</taxon>
        <taxon>Bacillati</taxon>
        <taxon>Bacillota</taxon>
        <taxon>Bacilli</taxon>
        <taxon>Bacillales</taxon>
        <taxon>Caryophanaceae</taxon>
        <taxon>Sporosarcina</taxon>
    </lineage>
</organism>
<evidence type="ECO:0000313" key="4">
    <source>
        <dbReference type="EMBL" id="MFC5590168.1"/>
    </source>
</evidence>
<comment type="caution">
    <text evidence="4">The sequence shown here is derived from an EMBL/GenBank/DDBJ whole genome shotgun (WGS) entry which is preliminary data.</text>
</comment>
<dbReference type="Pfam" id="PF13556">
    <property type="entry name" value="HTH_30"/>
    <property type="match status" value="1"/>
</dbReference>
<keyword evidence="5" id="KW-1185">Reference proteome</keyword>
<dbReference type="SMART" id="SM00065">
    <property type="entry name" value="GAF"/>
    <property type="match status" value="1"/>
</dbReference>
<name>A0ABW0TMY4_9BACL</name>
<dbReference type="Gene3D" id="1.10.10.2840">
    <property type="entry name" value="PucR C-terminal helix-turn-helix domain"/>
    <property type="match status" value="1"/>
</dbReference>
<dbReference type="Gene3D" id="3.30.450.40">
    <property type="match status" value="1"/>
</dbReference>
<dbReference type="PANTHER" id="PTHR33744:SF1">
    <property type="entry name" value="DNA-BINDING TRANSCRIPTIONAL ACTIVATOR ADER"/>
    <property type="match status" value="1"/>
</dbReference>
<gene>
    <name evidence="4" type="ORF">ACFPRA_14785</name>
</gene>
<dbReference type="InterPro" id="IPR051448">
    <property type="entry name" value="CdaR-like_regulators"/>
</dbReference>
<dbReference type="InterPro" id="IPR029016">
    <property type="entry name" value="GAF-like_dom_sf"/>
</dbReference>
<proteinExistence type="inferred from homology"/>
<keyword evidence="2" id="KW-0175">Coiled coil</keyword>
<evidence type="ECO:0000256" key="2">
    <source>
        <dbReference type="SAM" id="Coils"/>
    </source>
</evidence>
<dbReference type="EMBL" id="JBHSNO010000007">
    <property type="protein sequence ID" value="MFC5590168.1"/>
    <property type="molecule type" value="Genomic_DNA"/>
</dbReference>
<dbReference type="PANTHER" id="PTHR33744">
    <property type="entry name" value="CARBOHYDRATE DIACID REGULATOR"/>
    <property type="match status" value="1"/>
</dbReference>